<evidence type="ECO:0000256" key="6">
    <source>
        <dbReference type="SAM" id="MobiDB-lite"/>
    </source>
</evidence>
<keyword evidence="9" id="KW-1185">Reference proteome</keyword>
<proteinExistence type="predicted"/>
<comment type="subcellular location">
    <subcellularLocation>
        <location evidence="1">Nucleus</location>
    </subcellularLocation>
</comment>
<dbReference type="Gene3D" id="3.40.1810.10">
    <property type="entry name" value="Transcription factor, MADS-box"/>
    <property type="match status" value="1"/>
</dbReference>
<dbReference type="InterPro" id="IPR033897">
    <property type="entry name" value="SRF-like_MADS-box"/>
</dbReference>
<evidence type="ECO:0000256" key="1">
    <source>
        <dbReference type="ARBA" id="ARBA00004123"/>
    </source>
</evidence>
<reference evidence="8 9" key="1">
    <citation type="submission" date="2018-04" db="EMBL/GenBank/DDBJ databases">
        <authorList>
            <person name="Vogel A."/>
        </authorList>
    </citation>
    <scope>NUCLEOTIDE SEQUENCE [LARGE SCALE GENOMIC DNA]</scope>
</reference>
<feature type="compositionally biased region" description="Basic and acidic residues" evidence="6">
    <location>
        <begin position="65"/>
        <end position="77"/>
    </location>
</feature>
<evidence type="ECO:0000313" key="8">
    <source>
        <dbReference type="EMBL" id="VFQ63561.1"/>
    </source>
</evidence>
<dbReference type="PRINTS" id="PR00404">
    <property type="entry name" value="MADSDOMAIN"/>
</dbReference>
<dbReference type="Proteomes" id="UP000595140">
    <property type="component" value="Unassembled WGS sequence"/>
</dbReference>
<dbReference type="OrthoDB" id="1306420at2759"/>
<evidence type="ECO:0000313" key="9">
    <source>
        <dbReference type="Proteomes" id="UP000595140"/>
    </source>
</evidence>
<accession>A0A484KC63</accession>
<sequence length="223" mass="24543">MAAHEQKNKESRYEKRKSTILRKSRELSILCDVKVCVVIVSPDGAKLETWPESLDDVKAALDEAAASDKRHLPDGNQKRRRRNPSGSEIPDEEKAMMLAITPDCPAVNNVAEEEEDAGGVVVDAGKKTEHYLDPSHANSYGNLGFPSGIGDYYFYNYSYPGNNYENQIIHRHHHQEIGSDLYFGDPSCSSSYGGGGAGIFENQIPPPPPQLGVMGILILLEGR</sequence>
<organism evidence="8 9">
    <name type="scientific">Cuscuta campestris</name>
    <dbReference type="NCBI Taxonomy" id="132261"/>
    <lineage>
        <taxon>Eukaryota</taxon>
        <taxon>Viridiplantae</taxon>
        <taxon>Streptophyta</taxon>
        <taxon>Embryophyta</taxon>
        <taxon>Tracheophyta</taxon>
        <taxon>Spermatophyta</taxon>
        <taxon>Magnoliopsida</taxon>
        <taxon>eudicotyledons</taxon>
        <taxon>Gunneridae</taxon>
        <taxon>Pentapetalae</taxon>
        <taxon>asterids</taxon>
        <taxon>lamiids</taxon>
        <taxon>Solanales</taxon>
        <taxon>Convolvulaceae</taxon>
        <taxon>Cuscuteae</taxon>
        <taxon>Cuscuta</taxon>
        <taxon>Cuscuta subgen. Grammica</taxon>
        <taxon>Cuscuta sect. Cleistogrammica</taxon>
    </lineage>
</organism>
<keyword evidence="2" id="KW-0805">Transcription regulation</keyword>
<dbReference type="InterPro" id="IPR002100">
    <property type="entry name" value="TF_MADSbox"/>
</dbReference>
<name>A0A484KC63_9ASTE</name>
<dbReference type="SMART" id="SM00432">
    <property type="entry name" value="MADS"/>
    <property type="match status" value="1"/>
</dbReference>
<dbReference type="CDD" id="cd00266">
    <property type="entry name" value="MADS_SRF_like"/>
    <property type="match status" value="1"/>
</dbReference>
<evidence type="ECO:0000256" key="3">
    <source>
        <dbReference type="ARBA" id="ARBA00023125"/>
    </source>
</evidence>
<dbReference type="AlphaFoldDB" id="A0A484KC63"/>
<keyword evidence="4" id="KW-0804">Transcription</keyword>
<evidence type="ECO:0000256" key="5">
    <source>
        <dbReference type="ARBA" id="ARBA00023242"/>
    </source>
</evidence>
<dbReference type="PANTHER" id="PTHR48019">
    <property type="entry name" value="SERUM RESPONSE FACTOR HOMOLOG"/>
    <property type="match status" value="1"/>
</dbReference>
<evidence type="ECO:0000256" key="2">
    <source>
        <dbReference type="ARBA" id="ARBA00023015"/>
    </source>
</evidence>
<dbReference type="GO" id="GO:0000987">
    <property type="term" value="F:cis-regulatory region sequence-specific DNA binding"/>
    <property type="evidence" value="ECO:0007669"/>
    <property type="project" value="InterPro"/>
</dbReference>
<feature type="domain" description="MADS-box" evidence="7">
    <location>
        <begin position="1"/>
        <end position="44"/>
    </location>
</feature>
<evidence type="ECO:0000256" key="4">
    <source>
        <dbReference type="ARBA" id="ARBA00023163"/>
    </source>
</evidence>
<dbReference type="GO" id="GO:0000981">
    <property type="term" value="F:DNA-binding transcription factor activity, RNA polymerase II-specific"/>
    <property type="evidence" value="ECO:0007669"/>
    <property type="project" value="InterPro"/>
</dbReference>
<evidence type="ECO:0000259" key="7">
    <source>
        <dbReference type="PROSITE" id="PS50066"/>
    </source>
</evidence>
<dbReference type="Pfam" id="PF00319">
    <property type="entry name" value="SRF-TF"/>
    <property type="match status" value="1"/>
</dbReference>
<dbReference type="PROSITE" id="PS50066">
    <property type="entry name" value="MADS_BOX_2"/>
    <property type="match status" value="1"/>
</dbReference>
<gene>
    <name evidence="8" type="ORF">CCAM_LOCUS5337</name>
</gene>
<dbReference type="GO" id="GO:0046983">
    <property type="term" value="F:protein dimerization activity"/>
    <property type="evidence" value="ECO:0007669"/>
    <property type="project" value="InterPro"/>
</dbReference>
<dbReference type="SUPFAM" id="SSF55455">
    <property type="entry name" value="SRF-like"/>
    <property type="match status" value="1"/>
</dbReference>
<dbReference type="GO" id="GO:0005634">
    <property type="term" value="C:nucleus"/>
    <property type="evidence" value="ECO:0007669"/>
    <property type="project" value="UniProtKB-SubCell"/>
</dbReference>
<protein>
    <recommendedName>
        <fullName evidence="7">MADS-box domain-containing protein</fullName>
    </recommendedName>
</protein>
<feature type="region of interest" description="Disordered" evidence="6">
    <location>
        <begin position="65"/>
        <end position="92"/>
    </location>
</feature>
<keyword evidence="3" id="KW-0238">DNA-binding</keyword>
<keyword evidence="5" id="KW-0539">Nucleus</keyword>
<dbReference type="InterPro" id="IPR050142">
    <property type="entry name" value="MADS-box/MEF2_TF"/>
</dbReference>
<dbReference type="EMBL" id="OOIL02000305">
    <property type="protein sequence ID" value="VFQ63561.1"/>
    <property type="molecule type" value="Genomic_DNA"/>
</dbReference>
<dbReference type="InterPro" id="IPR036879">
    <property type="entry name" value="TF_MADSbox_sf"/>
</dbReference>
<dbReference type="GO" id="GO:0045944">
    <property type="term" value="P:positive regulation of transcription by RNA polymerase II"/>
    <property type="evidence" value="ECO:0007669"/>
    <property type="project" value="InterPro"/>
</dbReference>